<organism evidence="2 3">
    <name type="scientific">Dacryopinax primogenitus (strain DJM 731)</name>
    <name type="common">Brown rot fungus</name>
    <dbReference type="NCBI Taxonomy" id="1858805"/>
    <lineage>
        <taxon>Eukaryota</taxon>
        <taxon>Fungi</taxon>
        <taxon>Dikarya</taxon>
        <taxon>Basidiomycota</taxon>
        <taxon>Agaricomycotina</taxon>
        <taxon>Dacrymycetes</taxon>
        <taxon>Dacrymycetales</taxon>
        <taxon>Dacrymycetaceae</taxon>
        <taxon>Dacryopinax</taxon>
    </lineage>
</organism>
<feature type="compositionally biased region" description="Acidic residues" evidence="1">
    <location>
        <begin position="84"/>
        <end position="94"/>
    </location>
</feature>
<feature type="region of interest" description="Disordered" evidence="1">
    <location>
        <begin position="1"/>
        <end position="169"/>
    </location>
</feature>
<dbReference type="OrthoDB" id="10665036at2759"/>
<evidence type="ECO:0000256" key="1">
    <source>
        <dbReference type="SAM" id="MobiDB-lite"/>
    </source>
</evidence>
<feature type="compositionally biased region" description="Low complexity" evidence="1">
    <location>
        <begin position="1"/>
        <end position="20"/>
    </location>
</feature>
<feature type="compositionally biased region" description="Polar residues" evidence="1">
    <location>
        <begin position="133"/>
        <end position="165"/>
    </location>
</feature>
<reference evidence="2 3" key="1">
    <citation type="journal article" date="2012" name="Science">
        <title>The Paleozoic origin of enzymatic lignin decomposition reconstructed from 31 fungal genomes.</title>
        <authorList>
            <person name="Floudas D."/>
            <person name="Binder M."/>
            <person name="Riley R."/>
            <person name="Barry K."/>
            <person name="Blanchette R.A."/>
            <person name="Henrissat B."/>
            <person name="Martinez A.T."/>
            <person name="Otillar R."/>
            <person name="Spatafora J.W."/>
            <person name="Yadav J.S."/>
            <person name="Aerts A."/>
            <person name="Benoit I."/>
            <person name="Boyd A."/>
            <person name="Carlson A."/>
            <person name="Copeland A."/>
            <person name="Coutinho P.M."/>
            <person name="de Vries R.P."/>
            <person name="Ferreira P."/>
            <person name="Findley K."/>
            <person name="Foster B."/>
            <person name="Gaskell J."/>
            <person name="Glotzer D."/>
            <person name="Gorecki P."/>
            <person name="Heitman J."/>
            <person name="Hesse C."/>
            <person name="Hori C."/>
            <person name="Igarashi K."/>
            <person name="Jurgens J.A."/>
            <person name="Kallen N."/>
            <person name="Kersten P."/>
            <person name="Kohler A."/>
            <person name="Kuees U."/>
            <person name="Kumar T.K.A."/>
            <person name="Kuo A."/>
            <person name="LaButti K."/>
            <person name="Larrondo L.F."/>
            <person name="Lindquist E."/>
            <person name="Ling A."/>
            <person name="Lombard V."/>
            <person name="Lucas S."/>
            <person name="Lundell T."/>
            <person name="Martin R."/>
            <person name="McLaughlin D.J."/>
            <person name="Morgenstern I."/>
            <person name="Morin E."/>
            <person name="Murat C."/>
            <person name="Nagy L.G."/>
            <person name="Nolan M."/>
            <person name="Ohm R.A."/>
            <person name="Patyshakuliyeva A."/>
            <person name="Rokas A."/>
            <person name="Ruiz-Duenas F.J."/>
            <person name="Sabat G."/>
            <person name="Salamov A."/>
            <person name="Samejima M."/>
            <person name="Schmutz J."/>
            <person name="Slot J.C."/>
            <person name="St John F."/>
            <person name="Stenlid J."/>
            <person name="Sun H."/>
            <person name="Sun S."/>
            <person name="Syed K."/>
            <person name="Tsang A."/>
            <person name="Wiebenga A."/>
            <person name="Young D."/>
            <person name="Pisabarro A."/>
            <person name="Eastwood D.C."/>
            <person name="Martin F."/>
            <person name="Cullen D."/>
            <person name="Grigoriev I.V."/>
            <person name="Hibbett D.S."/>
        </authorList>
    </citation>
    <scope>NUCLEOTIDE SEQUENCE [LARGE SCALE GENOMIC DNA]</scope>
    <source>
        <strain evidence="2 3">DJM-731 SS1</strain>
    </source>
</reference>
<evidence type="ECO:0000313" key="3">
    <source>
        <dbReference type="Proteomes" id="UP000030653"/>
    </source>
</evidence>
<feature type="compositionally biased region" description="Acidic residues" evidence="1">
    <location>
        <begin position="435"/>
        <end position="444"/>
    </location>
</feature>
<gene>
    <name evidence="2" type="ORF">DACRYDRAFT_90856</name>
</gene>
<feature type="region of interest" description="Disordered" evidence="1">
    <location>
        <begin position="352"/>
        <end position="376"/>
    </location>
</feature>
<dbReference type="AlphaFoldDB" id="M5FSG2"/>
<feature type="compositionally biased region" description="Basic residues" evidence="1">
    <location>
        <begin position="521"/>
        <end position="533"/>
    </location>
</feature>
<name>M5FSG2_DACPD</name>
<proteinExistence type="predicted"/>
<accession>M5FSG2</accession>
<feature type="region of interest" description="Disordered" evidence="1">
    <location>
        <begin position="398"/>
        <end position="570"/>
    </location>
</feature>
<feature type="compositionally biased region" description="Low complexity" evidence="1">
    <location>
        <begin position="51"/>
        <end position="64"/>
    </location>
</feature>
<feature type="compositionally biased region" description="Acidic residues" evidence="1">
    <location>
        <begin position="546"/>
        <end position="557"/>
    </location>
</feature>
<dbReference type="Proteomes" id="UP000030653">
    <property type="component" value="Unassembled WGS sequence"/>
</dbReference>
<dbReference type="GeneID" id="63692039"/>
<feature type="compositionally biased region" description="Polar residues" evidence="1">
    <location>
        <begin position="65"/>
        <end position="78"/>
    </location>
</feature>
<dbReference type="EMBL" id="JH795872">
    <property type="protein sequence ID" value="EJT98803.1"/>
    <property type="molecule type" value="Genomic_DNA"/>
</dbReference>
<evidence type="ECO:0000313" key="2">
    <source>
        <dbReference type="EMBL" id="EJT98803.1"/>
    </source>
</evidence>
<dbReference type="HOGENOM" id="CLU_468520_0_0_1"/>
<sequence>MTSMSTAMPTASSAAPSGTTIDQLRQAALLSKRRKMQAVETSESAVPPSMPKSVPSQPSASSISALGTKQEVTTTLKRNNPDREEGEISEEDEPPPPPKAPRRHVPPPRHAPSAPRAYWTAQAEDYPRIVPQPTLSSRDIPLRSSTVSAPPPTRTSSNMQAQQPLQRDPLAPATWSQRELEEVQNTLQQLMGMGITPESIMRGDLPPEFLQNTLPHLHLTTSASPGALLGSLNSAAHPPLPGSGGSQFSQNPIPIPLFPTEIESAMQPTVVRTSLTPNATVTPPPRLSSTADMFSEFPSGIPGLSVPVAPTSFRGKHTTFPSPAELDQVLQKEEYARRAALATRKLRAERAAAVATASTTRTSPVPSSSTRVTESTRSPAISSAFLDEFDALLAEVASPARSGEDGEGVEAFSPAPTYDTDLADEREIESAMFATDDDDAEMEVETPSPTNSSDENPAIGLPTIPTVTASESTSSSTTPGDVTPILPSESIAATRPNGRAFIADLDAQPLSRPEQAPVLSRPHHGYRRSYHHQRREEYRPLVIDISDSEDDGSDDDVSTSKSPEAPVDNYLPQLLRKLKLLE</sequence>
<feature type="compositionally biased region" description="Low complexity" evidence="1">
    <location>
        <begin position="466"/>
        <end position="478"/>
    </location>
</feature>
<protein>
    <submittedName>
        <fullName evidence="2">Uncharacterized protein</fullName>
    </submittedName>
</protein>
<dbReference type="RefSeq" id="XP_040625701.1">
    <property type="nucleotide sequence ID" value="XM_040776977.1"/>
</dbReference>
<keyword evidence="3" id="KW-1185">Reference proteome</keyword>